<gene>
    <name evidence="2" type="ORF">CC84DRAFT_1180116</name>
</gene>
<evidence type="ECO:0000313" key="2">
    <source>
        <dbReference type="EMBL" id="OAG01033.1"/>
    </source>
</evidence>
<organism evidence="2 3">
    <name type="scientific">Paraphaeosphaeria sporulosa</name>
    <dbReference type="NCBI Taxonomy" id="1460663"/>
    <lineage>
        <taxon>Eukaryota</taxon>
        <taxon>Fungi</taxon>
        <taxon>Dikarya</taxon>
        <taxon>Ascomycota</taxon>
        <taxon>Pezizomycotina</taxon>
        <taxon>Dothideomycetes</taxon>
        <taxon>Pleosporomycetidae</taxon>
        <taxon>Pleosporales</taxon>
        <taxon>Massarineae</taxon>
        <taxon>Didymosphaeriaceae</taxon>
        <taxon>Paraphaeosphaeria</taxon>
    </lineage>
</organism>
<accession>A0A177C068</accession>
<keyword evidence="3" id="KW-1185">Reference proteome</keyword>
<dbReference type="EMBL" id="KV441558">
    <property type="protein sequence ID" value="OAG01033.1"/>
    <property type="molecule type" value="Genomic_DNA"/>
</dbReference>
<keyword evidence="1" id="KW-0812">Transmembrane</keyword>
<sequence>MCRVPSLSRILRCVSQTLFLGVTLKSGTLSRTCSNTNASQCGNLAGRSALRRLVSWWVVFERSSGATGAPGTAVIPWNIPIGHLSVSAGQMKMLFLQFFYCSTLPLVARTISCVVFLGHVCWAVYGMHQFNSKSSVCAKSLLYRSIHYELSIASISLLGTLITSASLAASYKLSRLSPSFMAAACYATFRRLLWWVTPLKSQNVRTL</sequence>
<dbReference type="AlphaFoldDB" id="A0A177C068"/>
<reference evidence="2 3" key="1">
    <citation type="submission" date="2016-05" db="EMBL/GenBank/DDBJ databases">
        <title>Comparative analysis of secretome profiles of manganese(II)-oxidizing ascomycete fungi.</title>
        <authorList>
            <consortium name="DOE Joint Genome Institute"/>
            <person name="Zeiner C.A."/>
            <person name="Purvine S.O."/>
            <person name="Zink E.M."/>
            <person name="Wu S."/>
            <person name="Pasa-Tolic L."/>
            <person name="Chaput D.L."/>
            <person name="Haridas S."/>
            <person name="Grigoriev I.V."/>
            <person name="Santelli C.M."/>
            <person name="Hansel C.M."/>
        </authorList>
    </citation>
    <scope>NUCLEOTIDE SEQUENCE [LARGE SCALE GENOMIC DNA]</scope>
    <source>
        <strain evidence="2 3">AP3s5-JAC2a</strain>
    </source>
</reference>
<feature type="transmembrane region" description="Helical" evidence="1">
    <location>
        <begin position="98"/>
        <end position="125"/>
    </location>
</feature>
<dbReference type="InParanoid" id="A0A177C068"/>
<protein>
    <submittedName>
        <fullName evidence="2">Uncharacterized protein</fullName>
    </submittedName>
</protein>
<dbReference type="GeneID" id="28763942"/>
<evidence type="ECO:0000313" key="3">
    <source>
        <dbReference type="Proteomes" id="UP000077069"/>
    </source>
</evidence>
<keyword evidence="1" id="KW-0472">Membrane</keyword>
<dbReference type="Proteomes" id="UP000077069">
    <property type="component" value="Unassembled WGS sequence"/>
</dbReference>
<evidence type="ECO:0000256" key="1">
    <source>
        <dbReference type="SAM" id="Phobius"/>
    </source>
</evidence>
<feature type="transmembrane region" description="Helical" evidence="1">
    <location>
        <begin position="150"/>
        <end position="171"/>
    </location>
</feature>
<name>A0A177C068_9PLEO</name>
<dbReference type="RefSeq" id="XP_018031398.1">
    <property type="nucleotide sequence ID" value="XM_018180456.1"/>
</dbReference>
<proteinExistence type="predicted"/>
<keyword evidence="1" id="KW-1133">Transmembrane helix</keyword>